<dbReference type="SUPFAM" id="SSF48652">
    <property type="entry name" value="Tetraspanin"/>
    <property type="match status" value="1"/>
</dbReference>
<dbReference type="Pfam" id="PF00335">
    <property type="entry name" value="Tetraspanin"/>
    <property type="match status" value="1"/>
</dbReference>
<keyword evidence="4 7" id="KW-0472">Membrane</keyword>
<dbReference type="PANTHER" id="PTHR19282:SF252">
    <property type="entry name" value="TETRASPANIN"/>
    <property type="match status" value="1"/>
</dbReference>
<evidence type="ECO:0000256" key="3">
    <source>
        <dbReference type="ARBA" id="ARBA00022989"/>
    </source>
</evidence>
<feature type="compositionally biased region" description="Basic and acidic residues" evidence="6">
    <location>
        <begin position="643"/>
        <end position="652"/>
    </location>
</feature>
<evidence type="ECO:0000256" key="1">
    <source>
        <dbReference type="ARBA" id="ARBA00004141"/>
    </source>
</evidence>
<accession>A0A151XG20</accession>
<feature type="region of interest" description="Disordered" evidence="6">
    <location>
        <begin position="405"/>
        <end position="472"/>
    </location>
</feature>
<feature type="coiled-coil region" evidence="5">
    <location>
        <begin position="246"/>
        <end position="298"/>
    </location>
</feature>
<feature type="compositionally biased region" description="Basic residues" evidence="6">
    <location>
        <begin position="685"/>
        <end position="695"/>
    </location>
</feature>
<keyword evidence="3 7" id="KW-1133">Transmembrane helix</keyword>
<feature type="compositionally biased region" description="Basic and acidic residues" evidence="6">
    <location>
        <begin position="659"/>
        <end position="669"/>
    </location>
</feature>
<dbReference type="EMBL" id="KQ982174">
    <property type="protein sequence ID" value="KYQ59342.1"/>
    <property type="molecule type" value="Genomic_DNA"/>
</dbReference>
<gene>
    <name evidence="8" type="ORF">ALC60_01652</name>
</gene>
<evidence type="ECO:0000256" key="5">
    <source>
        <dbReference type="SAM" id="Coils"/>
    </source>
</evidence>
<organism evidence="8 9">
    <name type="scientific">Mycetomoellerius zeteki</name>
    <dbReference type="NCBI Taxonomy" id="64791"/>
    <lineage>
        <taxon>Eukaryota</taxon>
        <taxon>Metazoa</taxon>
        <taxon>Ecdysozoa</taxon>
        <taxon>Arthropoda</taxon>
        <taxon>Hexapoda</taxon>
        <taxon>Insecta</taxon>
        <taxon>Pterygota</taxon>
        <taxon>Neoptera</taxon>
        <taxon>Endopterygota</taxon>
        <taxon>Hymenoptera</taxon>
        <taxon>Apocrita</taxon>
        <taxon>Aculeata</taxon>
        <taxon>Formicoidea</taxon>
        <taxon>Formicidae</taxon>
        <taxon>Myrmicinae</taxon>
        <taxon>Mycetomoellerius</taxon>
    </lineage>
</organism>
<evidence type="ECO:0000313" key="8">
    <source>
        <dbReference type="EMBL" id="KYQ59342.1"/>
    </source>
</evidence>
<keyword evidence="5" id="KW-0175">Coiled coil</keyword>
<dbReference type="InterPro" id="IPR008952">
    <property type="entry name" value="Tetraspanin_EC2_sf"/>
</dbReference>
<evidence type="ECO:0000256" key="2">
    <source>
        <dbReference type="ARBA" id="ARBA00022692"/>
    </source>
</evidence>
<sequence length="1169" mass="133603">MSKARLETVATMTCMKTLLMLFNFIFWASGVLMLCIGIWMRIQLRDYMNMSVQGSGAALLSLASLGAVLAVAAVLACCCTARGHPALLYLYGAFLAVVALLELGAGASVYAYRTSLNEGFDQGLNESMAAYGQDNSKSSHIDTMQSTLHCCGNRGYADWLNLDPSKDVPLSCCKVIQNKCDTSDVEDIYTEGCYNRLLDLINSNIGLVAGTAIGVAFFPLVGIFLACCLASNINKAEYEQDHDCNCKELKEELSSLLSKNENLQKHNANLENNLSSLLKTARAEITRKDKTIDDLRKRLDDVTFRRRHNYKSRDLSNRKSPYQHNVRKYEDTSSIHLQETEETEFYQIQFCHDEYKSKKQQNEVHRMPTVFGERLHKKIIEDKKEEEKQKELIKLAADTKTKDISKENIENDKKTGSPFSMNNNDNDSNIERYYSSESSYRKNLMKRTNEEEDTNKHKRIKIEKNEEKTVTEETNNYLTQYDLADNFAQYEIKDSLKVEDRLDVAHSFKKEEVSFCDKHRAASEYRDTKENPSCTNGWRSETKSKSAKDHDSSYIRNGHAHSLRNFRTSTSHTTHVSERFNSGYKKNEHRNSPPRRRSYSRSRSDYESSSSHRLREKSSRTYKETKYDDYKYDSRYKYDRLKRNYGNEENDRRTRHRREKYDDLRDKYRYSSSDAEDKESSNSYKNKKHENRRTRKETASILNDKKLYENDKAETNLRESSSRPIVNSTMNSSADKNVEQHKMKNESEIKFKDLSEVMSIHIVKKDLEHVPEEGEILDSPEKKNNFTKISEENRSEENVKIVPVVNKNEAISVNASIDDKLISLQNDASGTKQLEVADISTKKVEVASRLIQENSKDCEEIIQLNSCKSDMVADEIHNCIKDKDKCKSLDKDLMESTVQNIEITEQMCDSDIDSSDKNDTNKKSKDSIIEIIKIKEIIDFNIDSDTKIKEIDDSSIENASKKKNISNPNIGNVVEITEMNNFNNSDSIHNIDDELRISTVKVTKVEAMLNCDIEDKSQASLERETFHQMSNKSAIETCLNDHNYVQNSSINVSNLDTIQKPSLRSEHSAAILDTATLKETKAEETINIQSVGIKKTISSIVKNKKNQQSRGILISHRRKAVILSDSNASMTVLMNTAKTSSVTNSCNNDSTLKPRACKISRMTAKATCK</sequence>
<feature type="transmembrane region" description="Helical" evidence="7">
    <location>
        <begin position="59"/>
        <end position="83"/>
    </location>
</feature>
<feature type="transmembrane region" description="Helical" evidence="7">
    <location>
        <begin position="20"/>
        <end position="39"/>
    </location>
</feature>
<evidence type="ECO:0000313" key="9">
    <source>
        <dbReference type="Proteomes" id="UP000075809"/>
    </source>
</evidence>
<comment type="subcellular location">
    <subcellularLocation>
        <location evidence="1">Membrane</location>
        <topology evidence="1">Multi-pass membrane protein</topology>
    </subcellularLocation>
</comment>
<dbReference type="GO" id="GO:0005886">
    <property type="term" value="C:plasma membrane"/>
    <property type="evidence" value="ECO:0007669"/>
    <property type="project" value="TreeGrafter"/>
</dbReference>
<feature type="compositionally biased region" description="Basic and acidic residues" evidence="6">
    <location>
        <begin position="405"/>
        <end position="415"/>
    </location>
</feature>
<feature type="compositionally biased region" description="Polar residues" evidence="6">
    <location>
        <begin position="417"/>
        <end position="427"/>
    </location>
</feature>
<feature type="compositionally biased region" description="Basic and acidic residues" evidence="6">
    <location>
        <begin position="703"/>
        <end position="721"/>
    </location>
</feature>
<keyword evidence="2 7" id="KW-0812">Transmembrane</keyword>
<dbReference type="PRINTS" id="PR00259">
    <property type="entry name" value="TMFOUR"/>
</dbReference>
<evidence type="ECO:0000256" key="6">
    <source>
        <dbReference type="SAM" id="MobiDB-lite"/>
    </source>
</evidence>
<evidence type="ECO:0000256" key="7">
    <source>
        <dbReference type="SAM" id="Phobius"/>
    </source>
</evidence>
<dbReference type="Proteomes" id="UP000075809">
    <property type="component" value="Unassembled WGS sequence"/>
</dbReference>
<evidence type="ECO:0000256" key="4">
    <source>
        <dbReference type="ARBA" id="ARBA00023136"/>
    </source>
</evidence>
<keyword evidence="9" id="KW-1185">Reference proteome</keyword>
<protein>
    <submittedName>
        <fullName evidence="8">Tetraspanin-7</fullName>
    </submittedName>
</protein>
<feature type="compositionally biased region" description="Basic and acidic residues" evidence="6">
    <location>
        <begin position="462"/>
        <end position="471"/>
    </location>
</feature>
<dbReference type="InterPro" id="IPR018499">
    <property type="entry name" value="Tetraspanin/Peripherin"/>
</dbReference>
<name>A0A151XG20_9HYME</name>
<dbReference type="Gene3D" id="1.10.1450.10">
    <property type="entry name" value="Tetraspanin"/>
    <property type="match status" value="1"/>
</dbReference>
<dbReference type="AlphaFoldDB" id="A0A151XG20"/>
<feature type="region of interest" description="Disordered" evidence="6">
    <location>
        <begin position="643"/>
        <end position="741"/>
    </location>
</feature>
<feature type="transmembrane region" description="Helical" evidence="7">
    <location>
        <begin position="89"/>
        <end position="112"/>
    </location>
</feature>
<dbReference type="PANTHER" id="PTHR19282">
    <property type="entry name" value="TETRASPANIN"/>
    <property type="match status" value="1"/>
</dbReference>
<feature type="region of interest" description="Disordered" evidence="6">
    <location>
        <begin position="524"/>
        <end position="622"/>
    </location>
</feature>
<feature type="compositionally biased region" description="Polar residues" evidence="6">
    <location>
        <begin position="722"/>
        <end position="735"/>
    </location>
</feature>
<feature type="compositionally biased region" description="Basic and acidic residues" evidence="6">
    <location>
        <begin position="540"/>
        <end position="553"/>
    </location>
</feature>
<feature type="compositionally biased region" description="Polar residues" evidence="6">
    <location>
        <begin position="565"/>
        <end position="574"/>
    </location>
</feature>
<reference evidence="8 9" key="1">
    <citation type="submission" date="2015-09" db="EMBL/GenBank/DDBJ databases">
        <title>Trachymyrmex zeteki WGS genome.</title>
        <authorList>
            <person name="Nygaard S."/>
            <person name="Hu H."/>
            <person name="Boomsma J."/>
            <person name="Zhang G."/>
        </authorList>
    </citation>
    <scope>NUCLEOTIDE SEQUENCE [LARGE SCALE GENOMIC DNA]</scope>
    <source>
        <strain evidence="8">Tzet28-1</strain>
        <tissue evidence="8">Whole body</tissue>
    </source>
</reference>
<dbReference type="STRING" id="64791.A0A151XG20"/>
<proteinExistence type="predicted"/>